<keyword evidence="2" id="KW-0732">Signal</keyword>
<dbReference type="InterPro" id="IPR036779">
    <property type="entry name" value="LysM_dom_sf"/>
</dbReference>
<protein>
    <recommendedName>
        <fullName evidence="3">LysM domain-containing protein</fullName>
    </recommendedName>
</protein>
<sequence>MKFTLSVAVLALAASQAMAVVPIPVKECTKSVVVAPHYTGCEQFATEHQITFPELLKWNTKLRTDCLNLDVGYPLCVSVTTGVCCLGENPYNATVPLELPSSTVVGAPTHTVTITTKAPTAATTVVATTSAGATTKPATTTTTTSPVPKPNAAAGSKGSMLLAAAGVVLSAVYMF</sequence>
<feature type="region of interest" description="Disordered" evidence="1">
    <location>
        <begin position="135"/>
        <end position="154"/>
    </location>
</feature>
<feature type="signal peptide" evidence="2">
    <location>
        <begin position="1"/>
        <end position="19"/>
    </location>
</feature>
<organism evidence="4 5">
    <name type="scientific">Modicella reniformis</name>
    <dbReference type="NCBI Taxonomy" id="1440133"/>
    <lineage>
        <taxon>Eukaryota</taxon>
        <taxon>Fungi</taxon>
        <taxon>Fungi incertae sedis</taxon>
        <taxon>Mucoromycota</taxon>
        <taxon>Mortierellomycotina</taxon>
        <taxon>Mortierellomycetes</taxon>
        <taxon>Mortierellales</taxon>
        <taxon>Mortierellaceae</taxon>
        <taxon>Modicella</taxon>
    </lineage>
</organism>
<feature type="compositionally biased region" description="Low complexity" evidence="1">
    <location>
        <begin position="135"/>
        <end position="146"/>
    </location>
</feature>
<name>A0A9P6MB43_9FUNG</name>
<dbReference type="Proteomes" id="UP000749646">
    <property type="component" value="Unassembled WGS sequence"/>
</dbReference>
<proteinExistence type="predicted"/>
<evidence type="ECO:0000313" key="5">
    <source>
        <dbReference type="Proteomes" id="UP000749646"/>
    </source>
</evidence>
<evidence type="ECO:0000256" key="2">
    <source>
        <dbReference type="SAM" id="SignalP"/>
    </source>
</evidence>
<dbReference type="InterPro" id="IPR018392">
    <property type="entry name" value="LysM"/>
</dbReference>
<dbReference type="AlphaFoldDB" id="A0A9P6MB43"/>
<evidence type="ECO:0000313" key="4">
    <source>
        <dbReference type="EMBL" id="KAF9986572.1"/>
    </source>
</evidence>
<dbReference type="EMBL" id="JAAAHW010003222">
    <property type="protein sequence ID" value="KAF9986572.1"/>
    <property type="molecule type" value="Genomic_DNA"/>
</dbReference>
<gene>
    <name evidence="4" type="ORF">BGZ65_007081</name>
</gene>
<comment type="caution">
    <text evidence="4">The sequence shown here is derived from an EMBL/GenBank/DDBJ whole genome shotgun (WGS) entry which is preliminary data.</text>
</comment>
<dbReference type="PROSITE" id="PS51782">
    <property type="entry name" value="LYSM"/>
    <property type="match status" value="1"/>
</dbReference>
<accession>A0A9P6MB43</accession>
<reference evidence="4" key="1">
    <citation type="journal article" date="2020" name="Fungal Divers.">
        <title>Resolving the Mortierellaceae phylogeny through synthesis of multi-gene phylogenetics and phylogenomics.</title>
        <authorList>
            <person name="Vandepol N."/>
            <person name="Liber J."/>
            <person name="Desiro A."/>
            <person name="Na H."/>
            <person name="Kennedy M."/>
            <person name="Barry K."/>
            <person name="Grigoriev I.V."/>
            <person name="Miller A.N."/>
            <person name="O'Donnell K."/>
            <person name="Stajich J.E."/>
            <person name="Bonito G."/>
        </authorList>
    </citation>
    <scope>NUCLEOTIDE SEQUENCE</scope>
    <source>
        <strain evidence="4">MES-2147</strain>
    </source>
</reference>
<feature type="chain" id="PRO_5040295459" description="LysM domain-containing protein" evidence="2">
    <location>
        <begin position="20"/>
        <end position="175"/>
    </location>
</feature>
<evidence type="ECO:0000259" key="3">
    <source>
        <dbReference type="PROSITE" id="PS51782"/>
    </source>
</evidence>
<evidence type="ECO:0000256" key="1">
    <source>
        <dbReference type="SAM" id="MobiDB-lite"/>
    </source>
</evidence>
<dbReference type="Gene3D" id="3.10.350.10">
    <property type="entry name" value="LysM domain"/>
    <property type="match status" value="1"/>
</dbReference>
<keyword evidence="5" id="KW-1185">Reference proteome</keyword>
<feature type="domain" description="LysM" evidence="3">
    <location>
        <begin position="30"/>
        <end position="77"/>
    </location>
</feature>
<dbReference type="OrthoDB" id="5985073at2759"/>